<keyword evidence="3" id="KW-1185">Reference proteome</keyword>
<sequence length="104" mass="10934">MSSTRNKLSSPLMPSPSPTGPFPHHPDSFIPAPTPTAPRIPCIPLSNENIDKHLYPTSFAALSTGTLPSSSTPSQQSRMGANASTKPGIPPNAPLIRCIPLPKI</sequence>
<name>A0A0C9TNI4_SPHS4</name>
<accession>A0A0C9TNI4</accession>
<evidence type="ECO:0000256" key="1">
    <source>
        <dbReference type="SAM" id="MobiDB-lite"/>
    </source>
</evidence>
<gene>
    <name evidence="2" type="ORF">M422DRAFT_266723</name>
</gene>
<feature type="region of interest" description="Disordered" evidence="1">
    <location>
        <begin position="64"/>
        <end position="94"/>
    </location>
</feature>
<feature type="compositionally biased region" description="Pro residues" evidence="1">
    <location>
        <begin position="13"/>
        <end position="23"/>
    </location>
</feature>
<dbReference type="EMBL" id="KN837240">
    <property type="protein sequence ID" value="KIJ31583.1"/>
    <property type="molecule type" value="Genomic_DNA"/>
</dbReference>
<proteinExistence type="predicted"/>
<feature type="compositionally biased region" description="Low complexity" evidence="1">
    <location>
        <begin position="64"/>
        <end position="77"/>
    </location>
</feature>
<evidence type="ECO:0000313" key="3">
    <source>
        <dbReference type="Proteomes" id="UP000054279"/>
    </source>
</evidence>
<evidence type="ECO:0000313" key="2">
    <source>
        <dbReference type="EMBL" id="KIJ31583.1"/>
    </source>
</evidence>
<organism evidence="2 3">
    <name type="scientific">Sphaerobolus stellatus (strain SS14)</name>
    <dbReference type="NCBI Taxonomy" id="990650"/>
    <lineage>
        <taxon>Eukaryota</taxon>
        <taxon>Fungi</taxon>
        <taxon>Dikarya</taxon>
        <taxon>Basidiomycota</taxon>
        <taxon>Agaricomycotina</taxon>
        <taxon>Agaricomycetes</taxon>
        <taxon>Phallomycetidae</taxon>
        <taxon>Geastrales</taxon>
        <taxon>Sphaerobolaceae</taxon>
        <taxon>Sphaerobolus</taxon>
    </lineage>
</organism>
<reference evidence="2 3" key="1">
    <citation type="submission" date="2014-06" db="EMBL/GenBank/DDBJ databases">
        <title>Evolutionary Origins and Diversification of the Mycorrhizal Mutualists.</title>
        <authorList>
            <consortium name="DOE Joint Genome Institute"/>
            <consortium name="Mycorrhizal Genomics Consortium"/>
            <person name="Kohler A."/>
            <person name="Kuo A."/>
            <person name="Nagy L.G."/>
            <person name="Floudas D."/>
            <person name="Copeland A."/>
            <person name="Barry K.W."/>
            <person name="Cichocki N."/>
            <person name="Veneault-Fourrey C."/>
            <person name="LaButti K."/>
            <person name="Lindquist E.A."/>
            <person name="Lipzen A."/>
            <person name="Lundell T."/>
            <person name="Morin E."/>
            <person name="Murat C."/>
            <person name="Riley R."/>
            <person name="Ohm R."/>
            <person name="Sun H."/>
            <person name="Tunlid A."/>
            <person name="Henrissat B."/>
            <person name="Grigoriev I.V."/>
            <person name="Hibbett D.S."/>
            <person name="Martin F."/>
        </authorList>
    </citation>
    <scope>NUCLEOTIDE SEQUENCE [LARGE SCALE GENOMIC DNA]</scope>
    <source>
        <strain evidence="2 3">SS14</strain>
    </source>
</reference>
<dbReference type="HOGENOM" id="CLU_2251763_0_0_1"/>
<protein>
    <submittedName>
        <fullName evidence="2">Uncharacterized protein</fullName>
    </submittedName>
</protein>
<dbReference type="Proteomes" id="UP000054279">
    <property type="component" value="Unassembled WGS sequence"/>
</dbReference>
<dbReference type="AlphaFoldDB" id="A0A0C9TNI4"/>
<feature type="region of interest" description="Disordered" evidence="1">
    <location>
        <begin position="1"/>
        <end position="35"/>
    </location>
</feature>